<reference evidence="1 2" key="1">
    <citation type="journal article" date="2016" name="Nat. Commun.">
        <title>Thousands of microbial genomes shed light on interconnected biogeochemical processes in an aquifer system.</title>
        <authorList>
            <person name="Anantharaman K."/>
            <person name="Brown C.T."/>
            <person name="Hug L.A."/>
            <person name="Sharon I."/>
            <person name="Castelle C.J."/>
            <person name="Probst A.J."/>
            <person name="Thomas B.C."/>
            <person name="Singh A."/>
            <person name="Wilkins M.J."/>
            <person name="Karaoz U."/>
            <person name="Brodie E.L."/>
            <person name="Williams K.H."/>
            <person name="Hubbard S.S."/>
            <person name="Banfield J.F."/>
        </authorList>
    </citation>
    <scope>NUCLEOTIDE SEQUENCE [LARGE SCALE GENOMIC DNA]</scope>
</reference>
<evidence type="ECO:0000313" key="2">
    <source>
        <dbReference type="Proteomes" id="UP000176740"/>
    </source>
</evidence>
<accession>A0A1F5GZ90</accession>
<dbReference type="AlphaFoldDB" id="A0A1F5GZ90"/>
<gene>
    <name evidence="1" type="ORF">A3A49_02380</name>
</gene>
<sequence length="154" mass="17631">MTERPIFSKVVDTLFGRRQSFRLYPTSTRVEDLDQSRNYTHISPIPLRPGDKRRINNLELSVLKTPDGFSTTEFKIRETRNSVNGLKNLSLNEFSVKNGIVRIGSDVIILYRGESRAGRRKIVIARPDGIDVHSQQHRQRKQRKLAAELAPCSS</sequence>
<dbReference type="STRING" id="1797725.A3A49_02380"/>
<organism evidence="1 2">
    <name type="scientific">Candidatus Curtissbacteria bacterium RIFCSPLOWO2_01_FULL_38_11b</name>
    <dbReference type="NCBI Taxonomy" id="1797725"/>
    <lineage>
        <taxon>Bacteria</taxon>
        <taxon>Candidatus Curtissiibacteriota</taxon>
    </lineage>
</organism>
<dbReference type="EMBL" id="MFBO01000036">
    <property type="protein sequence ID" value="OGD97206.1"/>
    <property type="molecule type" value="Genomic_DNA"/>
</dbReference>
<protein>
    <submittedName>
        <fullName evidence="1">Uncharacterized protein</fullName>
    </submittedName>
</protein>
<proteinExistence type="predicted"/>
<comment type="caution">
    <text evidence="1">The sequence shown here is derived from an EMBL/GenBank/DDBJ whole genome shotgun (WGS) entry which is preliminary data.</text>
</comment>
<name>A0A1F5GZ90_9BACT</name>
<dbReference type="Proteomes" id="UP000176740">
    <property type="component" value="Unassembled WGS sequence"/>
</dbReference>
<evidence type="ECO:0000313" key="1">
    <source>
        <dbReference type="EMBL" id="OGD97206.1"/>
    </source>
</evidence>